<reference evidence="1" key="1">
    <citation type="submission" date="2020-05" db="EMBL/GenBank/DDBJ databases">
        <authorList>
            <person name="Chiriac C."/>
            <person name="Salcher M."/>
            <person name="Ghai R."/>
            <person name="Kavagutti S V."/>
        </authorList>
    </citation>
    <scope>NUCLEOTIDE SEQUENCE</scope>
</reference>
<accession>A0A6J7X3L9</accession>
<name>A0A6J7X3L9_9CAUD</name>
<protein>
    <submittedName>
        <fullName evidence="1">Portal vertex protein</fullName>
    </submittedName>
</protein>
<dbReference type="EMBL" id="LR798322">
    <property type="protein sequence ID" value="CAB5223858.1"/>
    <property type="molecule type" value="Genomic_DNA"/>
</dbReference>
<gene>
    <name evidence="1" type="ORF">UFOVP392_15</name>
</gene>
<sequence length="446" mass="49636">MAWYDRFRANKTADVEVISSSNYDAFSTPFAKVGGGNLSLPYVNGRHSTGGHIPFGIDNMYPELLNQLVFSSPLHGSIVDYKTNAVIGGGFDIKVDGATAKDLLELYTFEKKISIKKIARATTEQLIVHNRVYFRLSFDDKMNLKRVHNVSPEKVRRARQLNDYFICEDWASRIDVQTIKKYHPTCTDREQLFVYEVETLGQDWYPLPKYTSALNFAFLSGDLSFFAKSNIQNSIFPSFAIMFPKRPQSEEEKNVLRNTIDKLKGAQNAGKTAAFFANSPDQLPKIESIPTNSNDKLFQEASGLNTEQICFAHTIDPILMGVRTTGSLGSGSDIKQAYVIFEKNVVMPLREQVQDIFNEILHIAKLGFADFHINNFQIINESIVEIEGDASKTSDALNSLSPLVATKVLEQMTTNEVRALASLPPIPGGDVTQAQAAAAQSQTPQA</sequence>
<proteinExistence type="predicted"/>
<evidence type="ECO:0000313" key="1">
    <source>
        <dbReference type="EMBL" id="CAB5223858.1"/>
    </source>
</evidence>
<organism evidence="1">
    <name type="scientific">uncultured Caudovirales phage</name>
    <dbReference type="NCBI Taxonomy" id="2100421"/>
    <lineage>
        <taxon>Viruses</taxon>
        <taxon>Duplodnaviria</taxon>
        <taxon>Heunggongvirae</taxon>
        <taxon>Uroviricota</taxon>
        <taxon>Caudoviricetes</taxon>
        <taxon>Peduoviridae</taxon>
        <taxon>Maltschvirus</taxon>
        <taxon>Maltschvirus maltsch</taxon>
    </lineage>
</organism>